<protein>
    <submittedName>
        <fullName evidence="2">Uncharacterized protein</fullName>
    </submittedName>
</protein>
<feature type="region of interest" description="Disordered" evidence="1">
    <location>
        <begin position="1"/>
        <end position="21"/>
    </location>
</feature>
<evidence type="ECO:0000313" key="3">
    <source>
        <dbReference type="Proteomes" id="UP000578531"/>
    </source>
</evidence>
<dbReference type="RefSeq" id="XP_037159418.1">
    <property type="nucleotide sequence ID" value="XM_037313652.1"/>
</dbReference>
<reference evidence="2 3" key="1">
    <citation type="journal article" date="2020" name="Genomics">
        <title>Complete, high-quality genomes from long-read metagenomic sequencing of two wolf lichen thalli reveals enigmatic genome architecture.</title>
        <authorList>
            <person name="McKenzie S.K."/>
            <person name="Walston R.F."/>
            <person name="Allen J.L."/>
        </authorList>
    </citation>
    <scope>NUCLEOTIDE SEQUENCE [LARGE SCALE GENOMIC DNA]</scope>
    <source>
        <strain evidence="2">WasteWater2</strain>
    </source>
</reference>
<accession>A0A8H6FHX4</accession>
<name>A0A8H6FHX4_9LECA</name>
<evidence type="ECO:0000256" key="1">
    <source>
        <dbReference type="SAM" id="MobiDB-lite"/>
    </source>
</evidence>
<sequence>MEDGLDGKSMGDTGQIYSEAPRPGCQQVLEDDMHALDFLQFYRRTMARRLDKEKNSENLAGTQARYGQYLQDLCRTMWVWQAWMAQSRPACDPMFSTATTTPRQIVSGRGLHGLWMFGDTGQAMGVHLRSTSHGGHGY</sequence>
<keyword evidence="3" id="KW-1185">Reference proteome</keyword>
<dbReference type="Proteomes" id="UP000578531">
    <property type="component" value="Unassembled WGS sequence"/>
</dbReference>
<gene>
    <name evidence="2" type="ORF">HO173_011774</name>
</gene>
<evidence type="ECO:0000313" key="2">
    <source>
        <dbReference type="EMBL" id="KAF6228603.1"/>
    </source>
</evidence>
<dbReference type="GeneID" id="59293415"/>
<comment type="caution">
    <text evidence="2">The sequence shown here is derived from an EMBL/GenBank/DDBJ whole genome shotgun (WGS) entry which is preliminary data.</text>
</comment>
<dbReference type="AlphaFoldDB" id="A0A8H6FHX4"/>
<organism evidence="2 3">
    <name type="scientific">Letharia columbiana</name>
    <dbReference type="NCBI Taxonomy" id="112416"/>
    <lineage>
        <taxon>Eukaryota</taxon>
        <taxon>Fungi</taxon>
        <taxon>Dikarya</taxon>
        <taxon>Ascomycota</taxon>
        <taxon>Pezizomycotina</taxon>
        <taxon>Lecanoromycetes</taxon>
        <taxon>OSLEUM clade</taxon>
        <taxon>Lecanoromycetidae</taxon>
        <taxon>Lecanorales</taxon>
        <taxon>Lecanorineae</taxon>
        <taxon>Parmeliaceae</taxon>
        <taxon>Letharia</taxon>
    </lineage>
</organism>
<proteinExistence type="predicted"/>
<dbReference type="EMBL" id="JACCJC010000077">
    <property type="protein sequence ID" value="KAF6228603.1"/>
    <property type="molecule type" value="Genomic_DNA"/>
</dbReference>